<sequence length="732" mass="81411">EIIAAMASAPPPPPPPTTIGGTPAQGPQQQPQQQQQQQPQGQQSLNTALMHLALLSPMHHEDIHFAATQSDELLPTNPELPADLFTACLTTPIKVALRFWVIRNPRTTKVTVDMCDQVPGSVLERRTPIGELNWIFTSITDTIAWSTLPREQFRKLFRQDMAVATLYRNFMLADRVMRFYGVHPQVTPSMPPTHKHPLWDSLDLEIDMCLQQLPRMLKEMERKQQREERMARSRGRQQQQQQQRHPEANGASIPPPLPDFTAPLGTNLEIVGNFVSMSCRHGSRIGLGGAVESEDDEPDSDGDSDGGGAASPGGSETPLSSGYISSTYFSNQLYAFEVWLQHAATVVSQFVSDQGPDQTPRSLSTERPSNLDPPDELPAVLQVLLSQQFRLRALILLYRFMNLGPWAVDLAMAVGIYPYMTKLLASTTTEIREILILVWARLSAVDMALHPELMKRDGFDYFVAYLANNIQMQNEPVSEKVKLCDTVSAASAFTLAMLCRDNFDAQQSCFDERVLDYFLVYLQRPDNGTEERACLRTWILLCLAELWKAHPNAKWMAITYKLCVIASKKEELESQQRQRRNQQNQQANTPSFEELLASSAEDDSVDARNAQDLLIQMAFHRSPLVRASAIYAIGTLVSDLAQLGDDPGVLTIVGLVERQLYAVLLQAAGDGSPMVRREVVNVIGGCVLTSYMEQTVDAVARVVGEELRGEGGRVRVAAGDSPVDALLGQMYK</sequence>
<accession>A0ACC1L3A9</accession>
<feature type="non-terminal residue" evidence="1">
    <location>
        <position position="1"/>
    </location>
</feature>
<reference evidence="1" key="1">
    <citation type="submission" date="2022-07" db="EMBL/GenBank/DDBJ databases">
        <title>Phylogenomic reconstructions and comparative analyses of Kickxellomycotina fungi.</title>
        <authorList>
            <person name="Reynolds N.K."/>
            <person name="Stajich J.E."/>
            <person name="Barry K."/>
            <person name="Grigoriev I.V."/>
            <person name="Crous P."/>
            <person name="Smith M.E."/>
        </authorList>
    </citation>
    <scope>NUCLEOTIDE SEQUENCE</scope>
    <source>
        <strain evidence="1">CBS 102833</strain>
    </source>
</reference>
<organism evidence="1 2">
    <name type="scientific">Coemansia furcata</name>
    <dbReference type="NCBI Taxonomy" id="417177"/>
    <lineage>
        <taxon>Eukaryota</taxon>
        <taxon>Fungi</taxon>
        <taxon>Fungi incertae sedis</taxon>
        <taxon>Zoopagomycota</taxon>
        <taxon>Kickxellomycotina</taxon>
        <taxon>Kickxellomycetes</taxon>
        <taxon>Kickxellales</taxon>
        <taxon>Kickxellaceae</taxon>
        <taxon>Coemansia</taxon>
    </lineage>
</organism>
<comment type="caution">
    <text evidence="1">The sequence shown here is derived from an EMBL/GenBank/DDBJ whole genome shotgun (WGS) entry which is preliminary data.</text>
</comment>
<feature type="non-terminal residue" evidence="1">
    <location>
        <position position="732"/>
    </location>
</feature>
<evidence type="ECO:0000313" key="1">
    <source>
        <dbReference type="EMBL" id="KAJ2800556.1"/>
    </source>
</evidence>
<dbReference type="EMBL" id="JANBUP010002386">
    <property type="protein sequence ID" value="KAJ2800556.1"/>
    <property type="molecule type" value="Genomic_DNA"/>
</dbReference>
<protein>
    <submittedName>
        <fullName evidence="1">Target of rapamycin complex 1 subunit kog1</fullName>
    </submittedName>
</protein>
<evidence type="ECO:0000313" key="2">
    <source>
        <dbReference type="Proteomes" id="UP001140096"/>
    </source>
</evidence>
<name>A0ACC1L3A9_9FUNG</name>
<gene>
    <name evidence="1" type="primary">KOG1_2</name>
    <name evidence="1" type="ORF">H4S07_005154</name>
</gene>
<dbReference type="Proteomes" id="UP001140096">
    <property type="component" value="Unassembled WGS sequence"/>
</dbReference>
<proteinExistence type="predicted"/>
<keyword evidence="2" id="KW-1185">Reference proteome</keyword>